<evidence type="ECO:0000313" key="11">
    <source>
        <dbReference type="EMBL" id="RXZ85316.1"/>
    </source>
</evidence>
<comment type="subcellular location">
    <subcellularLocation>
        <location evidence="1 7">Cell membrane</location>
        <topology evidence="1 7">Multi-pass membrane protein</topology>
    </subcellularLocation>
</comment>
<dbReference type="Pfam" id="PF00528">
    <property type="entry name" value="BPD_transp_1"/>
    <property type="match status" value="1"/>
</dbReference>
<evidence type="ECO:0000256" key="6">
    <source>
        <dbReference type="ARBA" id="ARBA00023136"/>
    </source>
</evidence>
<evidence type="ECO:0000256" key="7">
    <source>
        <dbReference type="RuleBase" id="RU363032"/>
    </source>
</evidence>
<gene>
    <name evidence="11" type="ORF">ESP50_15345</name>
    <name evidence="10" type="ORF">ESP50_15940</name>
</gene>
<keyword evidence="3" id="KW-1003">Cell membrane</keyword>
<evidence type="ECO:0000313" key="12">
    <source>
        <dbReference type="Proteomes" id="UP000292686"/>
    </source>
</evidence>
<feature type="region of interest" description="Disordered" evidence="8">
    <location>
        <begin position="1"/>
        <end position="24"/>
    </location>
</feature>
<evidence type="ECO:0000256" key="3">
    <source>
        <dbReference type="ARBA" id="ARBA00022475"/>
    </source>
</evidence>
<evidence type="ECO:0000256" key="5">
    <source>
        <dbReference type="ARBA" id="ARBA00022989"/>
    </source>
</evidence>
<dbReference type="CDD" id="cd06261">
    <property type="entry name" value="TM_PBP2"/>
    <property type="match status" value="1"/>
</dbReference>
<feature type="transmembrane region" description="Helical" evidence="7">
    <location>
        <begin position="292"/>
        <end position="311"/>
    </location>
</feature>
<feature type="domain" description="ABC transmembrane type-1" evidence="9">
    <location>
        <begin position="96"/>
        <end position="308"/>
    </location>
</feature>
<evidence type="ECO:0000256" key="2">
    <source>
        <dbReference type="ARBA" id="ARBA00022448"/>
    </source>
</evidence>
<feature type="transmembrane region" description="Helical" evidence="7">
    <location>
        <begin position="30"/>
        <end position="56"/>
    </location>
</feature>
<organism evidence="10 12">
    <name type="scientific">Agromyces atrinae</name>
    <dbReference type="NCBI Taxonomy" id="592376"/>
    <lineage>
        <taxon>Bacteria</taxon>
        <taxon>Bacillati</taxon>
        <taxon>Actinomycetota</taxon>
        <taxon>Actinomycetes</taxon>
        <taxon>Micrococcales</taxon>
        <taxon>Microbacteriaceae</taxon>
        <taxon>Agromyces</taxon>
    </lineage>
</organism>
<dbReference type="InterPro" id="IPR050809">
    <property type="entry name" value="UgpAE/MalFG_permease"/>
</dbReference>
<keyword evidence="5 7" id="KW-1133">Transmembrane helix</keyword>
<dbReference type="Proteomes" id="UP000292686">
    <property type="component" value="Unassembled WGS sequence"/>
</dbReference>
<feature type="transmembrane region" description="Helical" evidence="7">
    <location>
        <begin position="234"/>
        <end position="254"/>
    </location>
</feature>
<dbReference type="InterPro" id="IPR000515">
    <property type="entry name" value="MetI-like"/>
</dbReference>
<dbReference type="GO" id="GO:0005886">
    <property type="term" value="C:plasma membrane"/>
    <property type="evidence" value="ECO:0007669"/>
    <property type="project" value="UniProtKB-SubCell"/>
</dbReference>
<feature type="compositionally biased region" description="Polar residues" evidence="8">
    <location>
        <begin position="1"/>
        <end position="10"/>
    </location>
</feature>
<dbReference type="GO" id="GO:0055085">
    <property type="term" value="P:transmembrane transport"/>
    <property type="evidence" value="ECO:0007669"/>
    <property type="project" value="InterPro"/>
</dbReference>
<dbReference type="PANTHER" id="PTHR43227:SF8">
    <property type="entry name" value="DIACETYLCHITOBIOSE UPTAKE SYSTEM PERMEASE PROTEIN DASB"/>
    <property type="match status" value="1"/>
</dbReference>
<feature type="transmembrane region" description="Helical" evidence="7">
    <location>
        <begin position="175"/>
        <end position="202"/>
    </location>
</feature>
<feature type="transmembrane region" description="Helical" evidence="7">
    <location>
        <begin position="132"/>
        <end position="155"/>
    </location>
</feature>
<dbReference type="EMBL" id="SDPM01000010">
    <property type="protein sequence ID" value="RXZ85316.1"/>
    <property type="molecule type" value="Genomic_DNA"/>
</dbReference>
<dbReference type="AlphaFoldDB" id="A0A4Q2M0I6"/>
<dbReference type="SUPFAM" id="SSF161098">
    <property type="entry name" value="MetI-like"/>
    <property type="match status" value="1"/>
</dbReference>
<evidence type="ECO:0000256" key="4">
    <source>
        <dbReference type="ARBA" id="ARBA00022692"/>
    </source>
</evidence>
<comment type="similarity">
    <text evidence="7">Belongs to the binding-protein-dependent transport system permease family.</text>
</comment>
<keyword evidence="2 7" id="KW-0813">Transport</keyword>
<protein>
    <submittedName>
        <fullName evidence="10">Sugar ABC transporter permease</fullName>
    </submittedName>
</protein>
<dbReference type="PANTHER" id="PTHR43227">
    <property type="entry name" value="BLL4140 PROTEIN"/>
    <property type="match status" value="1"/>
</dbReference>
<name>A0A4Q2M0I6_9MICO</name>
<evidence type="ECO:0000256" key="8">
    <source>
        <dbReference type="SAM" id="MobiDB-lite"/>
    </source>
</evidence>
<dbReference type="InterPro" id="IPR035906">
    <property type="entry name" value="MetI-like_sf"/>
</dbReference>
<keyword evidence="4 7" id="KW-0812">Transmembrane</keyword>
<sequence length="320" mass="34672">MTAAPLTQGTRVGDQTPRRRRKVGGGGVRIAPYVFLAPFILLFLVFLVLPIVVALYTSFFQVERSGLGFGGSNDPVFVWFQNYERALANSAFLESFGRVFLFGIVQVPVMLGLSLVLALLFDSAVTKWKRFFQLSVFLPYAVPSVVAALIWGFLYQPKVSPIVEGLASIGISADFLAPGTVLWSIANVSVWSVTGVNMIILFSSLQTVPREMYEAARIDGAGEFRTAMQIKVPMIFPALILTTLFSIIGTLQLFNEPMTMRSVTSNISGNYTPNMAVFQATTLGGDINMGSAMAILIGVVTFVLSVVVSALSNRKRGAAS</sequence>
<dbReference type="OrthoDB" id="3210259at2"/>
<feature type="transmembrane region" description="Helical" evidence="7">
    <location>
        <begin position="99"/>
        <end position="120"/>
    </location>
</feature>
<evidence type="ECO:0000313" key="10">
    <source>
        <dbReference type="EMBL" id="RXZ85208.1"/>
    </source>
</evidence>
<evidence type="ECO:0000259" key="9">
    <source>
        <dbReference type="PROSITE" id="PS50928"/>
    </source>
</evidence>
<dbReference type="EMBL" id="SDPM01000011">
    <property type="protein sequence ID" value="RXZ85208.1"/>
    <property type="molecule type" value="Genomic_DNA"/>
</dbReference>
<proteinExistence type="inferred from homology"/>
<evidence type="ECO:0000256" key="1">
    <source>
        <dbReference type="ARBA" id="ARBA00004651"/>
    </source>
</evidence>
<dbReference type="Gene3D" id="1.10.3720.10">
    <property type="entry name" value="MetI-like"/>
    <property type="match status" value="1"/>
</dbReference>
<keyword evidence="12" id="KW-1185">Reference proteome</keyword>
<dbReference type="PROSITE" id="PS50928">
    <property type="entry name" value="ABC_TM1"/>
    <property type="match status" value="1"/>
</dbReference>
<reference evidence="10 12" key="1">
    <citation type="submission" date="2019-01" db="EMBL/GenBank/DDBJ databases">
        <title>Agromyces.</title>
        <authorList>
            <person name="Li J."/>
        </authorList>
    </citation>
    <scope>NUCLEOTIDE SEQUENCE [LARGE SCALE GENOMIC DNA]</scope>
    <source>
        <strain evidence="10 12">DSM 23870</strain>
    </source>
</reference>
<comment type="caution">
    <text evidence="10">The sequence shown here is derived from an EMBL/GenBank/DDBJ whole genome shotgun (WGS) entry which is preliminary data.</text>
</comment>
<accession>A0A4Q2M0I6</accession>
<keyword evidence="6 7" id="KW-0472">Membrane</keyword>